<name>A0A1C4FUV3_9BACT</name>
<evidence type="ECO:0000256" key="1">
    <source>
        <dbReference type="SAM" id="SignalP"/>
    </source>
</evidence>
<dbReference type="AlphaFoldDB" id="A0A1C4FUV3"/>
<sequence>MKSYVKLLSCVMLLGLLTAGLSSCASQGKLGCPMKISKLPAEKSNKC</sequence>
<keyword evidence="1" id="KW-0732">Signal</keyword>
<evidence type="ECO:0000313" key="3">
    <source>
        <dbReference type="Proteomes" id="UP000242818"/>
    </source>
</evidence>
<dbReference type="Proteomes" id="UP000242818">
    <property type="component" value="Unassembled WGS sequence"/>
</dbReference>
<dbReference type="STRING" id="1335309.GA0116948_11741"/>
<feature type="chain" id="PRO_5008692222" description="Lipoprotein" evidence="1">
    <location>
        <begin position="26"/>
        <end position="47"/>
    </location>
</feature>
<accession>A0A1C4FUV3</accession>
<keyword evidence="3" id="KW-1185">Reference proteome</keyword>
<gene>
    <name evidence="2" type="ORF">GA0116948_11741</name>
</gene>
<protein>
    <recommendedName>
        <fullName evidence="4">Lipoprotein</fullName>
    </recommendedName>
</protein>
<dbReference type="EMBL" id="FMAR01000017">
    <property type="protein sequence ID" value="SCC59654.1"/>
    <property type="molecule type" value="Genomic_DNA"/>
</dbReference>
<organism evidence="2 3">
    <name type="scientific">Chitinophaga costaii</name>
    <dbReference type="NCBI Taxonomy" id="1335309"/>
    <lineage>
        <taxon>Bacteria</taxon>
        <taxon>Pseudomonadati</taxon>
        <taxon>Bacteroidota</taxon>
        <taxon>Chitinophagia</taxon>
        <taxon>Chitinophagales</taxon>
        <taxon>Chitinophagaceae</taxon>
        <taxon>Chitinophaga</taxon>
    </lineage>
</organism>
<feature type="signal peptide" evidence="1">
    <location>
        <begin position="1"/>
        <end position="25"/>
    </location>
</feature>
<reference evidence="2 3" key="1">
    <citation type="submission" date="2016-08" db="EMBL/GenBank/DDBJ databases">
        <authorList>
            <person name="Seilhamer J.J."/>
        </authorList>
    </citation>
    <scope>NUCLEOTIDE SEQUENCE [LARGE SCALE GENOMIC DNA]</scope>
    <source>
        <strain evidence="2 3">A37T2</strain>
    </source>
</reference>
<dbReference type="PROSITE" id="PS51257">
    <property type="entry name" value="PROKAR_LIPOPROTEIN"/>
    <property type="match status" value="1"/>
</dbReference>
<evidence type="ECO:0008006" key="4">
    <source>
        <dbReference type="Google" id="ProtNLM"/>
    </source>
</evidence>
<proteinExistence type="predicted"/>
<evidence type="ECO:0000313" key="2">
    <source>
        <dbReference type="EMBL" id="SCC59654.1"/>
    </source>
</evidence>